<dbReference type="InterPro" id="IPR015197">
    <property type="entry name" value="PngaseF_C"/>
</dbReference>
<dbReference type="Proteomes" id="UP001596287">
    <property type="component" value="Unassembled WGS sequence"/>
</dbReference>
<dbReference type="NCBIfam" id="TIGR01200">
    <property type="entry name" value="GLPGLI"/>
    <property type="match status" value="1"/>
</dbReference>
<dbReference type="Gene3D" id="2.60.120.1570">
    <property type="entry name" value="Peptide-N-glycosidase F, N-terminal domain"/>
    <property type="match status" value="1"/>
</dbReference>
<dbReference type="InterPro" id="IPR043022">
    <property type="entry name" value="PngaseF_N_sf"/>
</dbReference>
<name>A0ABW1PMH8_9FLAO</name>
<keyword evidence="5" id="KW-1185">Reference proteome</keyword>
<sequence length="557" mass="62671">MKYLFFLILLAFSTLSFAQKNPKALKITYLKSSNGKLIEGQDPIIVFADNSQTVISTQDIIAGKSNLPFEKSIVDRKSTNYIQSAKLAIKNEIFTSDSTSIAKQNFEFLNETKIILGYKCKKAKTIINSNTIEIWYTNDLKIKGAPTVLGQNLGLVLEMNRNNNFVISASKIEKLKVIPENISLPKSNLKTIDLLTYRDLLWKSRFTTIKIFENEIINFSDQSKSNDSIFRFGNGTIIVKKVKIPRISAGSQIYVDLTEQSNGDAYDRTGSVFLIPMDRKISFLDGLQKGIKELPAYENGNGKSYLGMVRTENYSPLIELMRFFTPFGIKQYNYLELKDKTWQESVSYRQEISELVPALDNQEVYIGTFIGNYDKGGHKISLNLTIHKEEKQEAKSKIALPIFNSTNVMEMAGQDYATLFNSEKGLEVTFNLDKDVKNAKLRYITTGHGGWENGDEFLPKKNTIILDGKEAFSFVPWRTDCGSYRLYNPASGNFTNGLSSSDYSRSNWCPGMATNPNYIYLGDLKAGKHTISVTIPQGEPEGGSFSFWNVSGVLIGE</sequence>
<accession>A0ABW1PMH8</accession>
<dbReference type="Pfam" id="PF22252">
    <property type="entry name" value="PNGase_F-II_N"/>
    <property type="match status" value="1"/>
</dbReference>
<dbReference type="InterPro" id="IPR014784">
    <property type="entry name" value="Cu2_ascorb_mOase-like_C"/>
</dbReference>
<dbReference type="SMART" id="SM01290">
    <property type="entry name" value="N-glycanase_N"/>
    <property type="match status" value="1"/>
</dbReference>
<evidence type="ECO:0000313" key="4">
    <source>
        <dbReference type="EMBL" id="MFC6096835.1"/>
    </source>
</evidence>
<reference evidence="5" key="1">
    <citation type="journal article" date="2019" name="Int. J. Syst. Evol. Microbiol.">
        <title>The Global Catalogue of Microorganisms (GCM) 10K type strain sequencing project: providing services to taxonomists for standard genome sequencing and annotation.</title>
        <authorList>
            <consortium name="The Broad Institute Genomics Platform"/>
            <consortium name="The Broad Institute Genome Sequencing Center for Infectious Disease"/>
            <person name="Wu L."/>
            <person name="Ma J."/>
        </authorList>
    </citation>
    <scope>NUCLEOTIDE SEQUENCE [LARGE SCALE GENOMIC DNA]</scope>
    <source>
        <strain evidence="5">CCUG 49679</strain>
    </source>
</reference>
<proteinExistence type="predicted"/>
<dbReference type="Gene3D" id="2.60.120.230">
    <property type="match status" value="1"/>
</dbReference>
<dbReference type="InterPro" id="IPR005901">
    <property type="entry name" value="GLPGLI"/>
</dbReference>
<dbReference type="EMBL" id="JBHSQB010000007">
    <property type="protein sequence ID" value="MFC6096835.1"/>
    <property type="molecule type" value="Genomic_DNA"/>
</dbReference>
<comment type="caution">
    <text evidence="4">The sequence shown here is derived from an EMBL/GenBank/DDBJ whole genome shotgun (WGS) entry which is preliminary data.</text>
</comment>
<evidence type="ECO:0000256" key="2">
    <source>
        <dbReference type="SAM" id="SignalP"/>
    </source>
</evidence>
<dbReference type="RefSeq" id="WP_379791698.1">
    <property type="nucleotide sequence ID" value="NZ_JBHSQB010000007.1"/>
</dbReference>
<dbReference type="Pfam" id="PF09113">
    <property type="entry name" value="N-glycanase_C"/>
    <property type="match status" value="1"/>
</dbReference>
<keyword evidence="1" id="KW-1015">Disulfide bond</keyword>
<gene>
    <name evidence="4" type="ORF">ACFPVY_09280</name>
</gene>
<dbReference type="SUPFAM" id="SSF49742">
    <property type="entry name" value="PHM/PNGase F"/>
    <property type="match status" value="1"/>
</dbReference>
<feature type="domain" description="Peptide-N-glycosidase F N-terminal" evidence="3">
    <location>
        <begin position="208"/>
        <end position="386"/>
    </location>
</feature>
<protein>
    <submittedName>
        <fullName evidence="4">GLPGLI family protein</fullName>
    </submittedName>
</protein>
<evidence type="ECO:0000256" key="1">
    <source>
        <dbReference type="ARBA" id="ARBA00023157"/>
    </source>
</evidence>
<dbReference type="InterPro" id="IPR008977">
    <property type="entry name" value="PHM/PNGase_F_dom_sf"/>
</dbReference>
<keyword evidence="2" id="KW-0732">Signal</keyword>
<evidence type="ECO:0000259" key="3">
    <source>
        <dbReference type="SMART" id="SM01290"/>
    </source>
</evidence>
<feature type="chain" id="PRO_5045103233" evidence="2">
    <location>
        <begin position="19"/>
        <end position="557"/>
    </location>
</feature>
<feature type="signal peptide" evidence="2">
    <location>
        <begin position="1"/>
        <end position="18"/>
    </location>
</feature>
<dbReference type="Pfam" id="PF09112">
    <property type="entry name" value="N-glycanase_N"/>
    <property type="match status" value="1"/>
</dbReference>
<organism evidence="4 5">
    <name type="scientific">Flavobacterium qiangtangense</name>
    <dbReference type="NCBI Taxonomy" id="1442595"/>
    <lineage>
        <taxon>Bacteria</taxon>
        <taxon>Pseudomonadati</taxon>
        <taxon>Bacteroidota</taxon>
        <taxon>Flavobacteriia</taxon>
        <taxon>Flavobacteriales</taxon>
        <taxon>Flavobacteriaceae</taxon>
        <taxon>Flavobacterium</taxon>
    </lineage>
</organism>
<dbReference type="InterPro" id="IPR015196">
    <property type="entry name" value="PngaseF_N"/>
</dbReference>
<evidence type="ECO:0000313" key="5">
    <source>
        <dbReference type="Proteomes" id="UP001596287"/>
    </source>
</evidence>